<feature type="repeat" description="ANK" evidence="3">
    <location>
        <begin position="243"/>
        <end position="275"/>
    </location>
</feature>
<feature type="compositionally biased region" description="Polar residues" evidence="4">
    <location>
        <begin position="54"/>
        <end position="69"/>
    </location>
</feature>
<feature type="compositionally biased region" description="Basic and acidic residues" evidence="4">
    <location>
        <begin position="913"/>
        <end position="941"/>
    </location>
</feature>
<feature type="region of interest" description="Disordered" evidence="4">
    <location>
        <begin position="1300"/>
        <end position="1344"/>
    </location>
</feature>
<evidence type="ECO:0000256" key="1">
    <source>
        <dbReference type="ARBA" id="ARBA00022737"/>
    </source>
</evidence>
<feature type="region of interest" description="Disordered" evidence="4">
    <location>
        <begin position="1"/>
        <end position="69"/>
    </location>
</feature>
<feature type="compositionally biased region" description="Low complexity" evidence="4">
    <location>
        <begin position="152"/>
        <end position="162"/>
    </location>
</feature>
<organism evidence="5 6">
    <name type="scientific">Acrobeloides nanus</name>
    <dbReference type="NCBI Taxonomy" id="290746"/>
    <lineage>
        <taxon>Eukaryota</taxon>
        <taxon>Metazoa</taxon>
        <taxon>Ecdysozoa</taxon>
        <taxon>Nematoda</taxon>
        <taxon>Chromadorea</taxon>
        <taxon>Rhabditida</taxon>
        <taxon>Tylenchina</taxon>
        <taxon>Cephalobomorpha</taxon>
        <taxon>Cephaloboidea</taxon>
        <taxon>Cephalobidae</taxon>
        <taxon>Acrobeloides</taxon>
    </lineage>
</organism>
<feature type="region of interest" description="Disordered" evidence="4">
    <location>
        <begin position="141"/>
        <end position="162"/>
    </location>
</feature>
<feature type="compositionally biased region" description="Basic and acidic residues" evidence="4">
    <location>
        <begin position="1263"/>
        <end position="1273"/>
    </location>
</feature>
<keyword evidence="5" id="KW-1185">Reference proteome</keyword>
<dbReference type="PANTHER" id="PTHR24173">
    <property type="entry name" value="ANKYRIN REPEAT CONTAINING"/>
    <property type="match status" value="1"/>
</dbReference>
<proteinExistence type="predicted"/>
<keyword evidence="2 3" id="KW-0040">ANK repeat</keyword>
<dbReference type="Pfam" id="PF12796">
    <property type="entry name" value="Ank_2"/>
    <property type="match status" value="1"/>
</dbReference>
<dbReference type="InterPro" id="IPR036770">
    <property type="entry name" value="Ankyrin_rpt-contain_sf"/>
</dbReference>
<feature type="compositionally biased region" description="Polar residues" evidence="4">
    <location>
        <begin position="22"/>
        <end position="32"/>
    </location>
</feature>
<feature type="compositionally biased region" description="Basic residues" evidence="4">
    <location>
        <begin position="141"/>
        <end position="151"/>
    </location>
</feature>
<feature type="compositionally biased region" description="Basic and acidic residues" evidence="4">
    <location>
        <begin position="1128"/>
        <end position="1140"/>
    </location>
</feature>
<dbReference type="SUPFAM" id="SSF48403">
    <property type="entry name" value="Ankyrin repeat"/>
    <property type="match status" value="1"/>
</dbReference>
<feature type="repeat" description="ANK" evidence="3">
    <location>
        <begin position="173"/>
        <end position="200"/>
    </location>
</feature>
<dbReference type="PANTHER" id="PTHR24173:SF83">
    <property type="entry name" value="SOCS BOX DOMAIN-CONTAINING PROTEIN"/>
    <property type="match status" value="1"/>
</dbReference>
<protein>
    <submittedName>
        <fullName evidence="6">Uncharacterized protein</fullName>
    </submittedName>
</protein>
<evidence type="ECO:0000313" key="5">
    <source>
        <dbReference type="Proteomes" id="UP000887540"/>
    </source>
</evidence>
<dbReference type="WBParaSite" id="ACRNAN_scaffold755.g26973.t1">
    <property type="protein sequence ID" value="ACRNAN_scaffold755.g26973.t1"/>
    <property type="gene ID" value="ACRNAN_scaffold755.g26973"/>
</dbReference>
<feature type="compositionally biased region" description="Polar residues" evidence="4">
    <location>
        <begin position="1275"/>
        <end position="1284"/>
    </location>
</feature>
<dbReference type="InterPro" id="IPR002110">
    <property type="entry name" value="Ankyrin_rpt"/>
</dbReference>
<dbReference type="SMART" id="SM00248">
    <property type="entry name" value="ANK"/>
    <property type="match status" value="3"/>
</dbReference>
<dbReference type="Pfam" id="PF00023">
    <property type="entry name" value="Ank"/>
    <property type="match status" value="1"/>
</dbReference>
<dbReference type="Gene3D" id="1.25.40.20">
    <property type="entry name" value="Ankyrin repeat-containing domain"/>
    <property type="match status" value="1"/>
</dbReference>
<reference evidence="6" key="1">
    <citation type="submission" date="2022-11" db="UniProtKB">
        <authorList>
            <consortium name="WormBaseParasite"/>
        </authorList>
    </citation>
    <scope>IDENTIFICATION</scope>
</reference>
<accession>A0A914EFU4</accession>
<feature type="compositionally biased region" description="Basic and acidic residues" evidence="4">
    <location>
        <begin position="1022"/>
        <end position="1036"/>
    </location>
</feature>
<evidence type="ECO:0000256" key="2">
    <source>
        <dbReference type="ARBA" id="ARBA00023043"/>
    </source>
</evidence>
<evidence type="ECO:0000256" key="3">
    <source>
        <dbReference type="PROSITE-ProRule" id="PRU00023"/>
    </source>
</evidence>
<evidence type="ECO:0000313" key="6">
    <source>
        <dbReference type="WBParaSite" id="ACRNAN_scaffold755.g26973.t1"/>
    </source>
</evidence>
<dbReference type="PROSITE" id="PS50297">
    <property type="entry name" value="ANK_REP_REGION"/>
    <property type="match status" value="1"/>
</dbReference>
<feature type="region of interest" description="Disordered" evidence="4">
    <location>
        <begin position="891"/>
        <end position="948"/>
    </location>
</feature>
<feature type="compositionally biased region" description="Low complexity" evidence="4">
    <location>
        <begin position="1193"/>
        <end position="1209"/>
    </location>
</feature>
<feature type="repeat" description="ANK" evidence="3">
    <location>
        <begin position="276"/>
        <end position="310"/>
    </location>
</feature>
<feature type="region of interest" description="Disordered" evidence="4">
    <location>
        <begin position="1126"/>
        <end position="1287"/>
    </location>
</feature>
<evidence type="ECO:0000256" key="4">
    <source>
        <dbReference type="SAM" id="MobiDB-lite"/>
    </source>
</evidence>
<name>A0A914EFU4_9BILA</name>
<dbReference type="Proteomes" id="UP000887540">
    <property type="component" value="Unplaced"/>
</dbReference>
<sequence>MSTTRDSSTDASDRYTFGYPTELSNQDTSISTAKRLRQRLQRQQSGQSGRRYTGESSESASLVGTPTESGRCFTFTTAQRVLRSEERKPSVNLNLSEMILDAIHLEDPGLVERLLISHSTKPLSTSPSIGSTNTFTDLAQRRHGNQNHRRSNASSTISSHSGGRSTCALINTLHVAVAHKQKEIVELLLKTGYDPNATAQCYCKGNCTASGNIPLSSIIPNPRHANSPELCSTCSALRVVSIIDQTPLGVAVRAQSPEMIALLVAYGADVNAGDEDGNTPLMLAVRESPLSWQCLHALIMFGAQIMMKNSRGICPLDLAPELRKLQESCIENLFHCAMNGSEGIIHQEQDKVPKAVSAVAAVTMKQHKRLHVDNGSALNYGALSVHSSFAERGSLNKSPLSPRASAAPSISTCSMLETLSTKESNRRKSFVSLQLYRRSKIPKDYGIIESLNWEQAWEMLQKMAGNPECIQTIQKCLNKHCAQGENEVNGPEGDSYDSHLGGLMHQMLLTMIGQYQMSTPSYQKTNKRQLVTSLASLVGFCYTCLQKSGTARQYAALSTLNKVVDAGLVHGLFRHPDVIFQSSRLLNRTHDFNSCESDTVPSPTCPSPWSGGLEERRATCVERSVFGAFSVGGSIYRQRGLTNSTNVTQPIKSPTDLNGAFGAIQPTIVIACLHNAITMQNREAGTRSVCSPAHRWRQCWRHCTQILIARLLLYLTNFKDFRRKLSEKSQLKTLVQLLEPTLDPQLLCLLLQTLGIVALDPSTHKILADLQIDDVLIQMLLPADDWYYTNHSTKFGTFVKHHAARILVYIGMGDQVGSRVNLFQLIEGGHEKEKKSATPTSLQNEDDYIADNFKTTYFTQEFSKTAMSVEGMLKKILDELSKQAPYNMAETITEESPNCQSPPPLHNIPKIRSKSEKSHGDDRDSGFETERTTSVKDRGIELNDGQLPQSSKMIDLPKIASTSPTFEPSERTRLTTFSTVDIDSRKRLQTMDTNTSKYSAMDSTERSRLTTMDTVGSTLVDPTDRPRLTTMDPSDRSRLTTMDTNIFARFRSFALCVNNLDTHLSKISLVLDTMLLLRLLLHKLSWDLGLVVKKRNTITHEAHHNIRGTTEPRVHSCSSLNGNVVKSKSFDRRDQGRDSSSRFLRVDQGSRLSRRVHIRRSSSVQELPRPKRFSSGAKDLRSKERRKRLGTDTSSGSSRSKKTNSSSSSVHKHLPKYIQTLFRGRMGTDPCKRHTRGDSSPESTSGSEAVLEFTRKLQNYPNVRKENAKREAFKNSGQQDSSGESRAKAMAMGYNQLPELEINGASPPRSPQDGSIGTRDSKDSSAAPLLTGNRRPSSPPAIPGLPMIEIRRPSALSQFEFGYFVNSPEFAGNESDCAPLLLSGSGTQNGSRKSSIESSVCGWSSRASSAMSQRSSSGQLRLSTFSAGTSIASDNSGPFLFSFVLRKRASTIGTRIPIPRRAISRSSGDSLRVPDRESPLHLLTISEMSPDFQCVRQLLLNLLMTYTKKNANFLTTMKACAETFKQILNSPQHPTVKSWKMKKNANLKRMNESTMNI</sequence>
<feature type="region of interest" description="Disordered" evidence="4">
    <location>
        <begin position="1016"/>
        <end position="1036"/>
    </location>
</feature>
<feature type="compositionally biased region" description="Low complexity" evidence="4">
    <location>
        <begin position="41"/>
        <end position="51"/>
    </location>
</feature>
<feature type="compositionally biased region" description="Basic and acidic residues" evidence="4">
    <location>
        <begin position="1230"/>
        <end position="1239"/>
    </location>
</feature>
<dbReference type="PROSITE" id="PS50088">
    <property type="entry name" value="ANK_REPEAT"/>
    <property type="match status" value="3"/>
</dbReference>
<keyword evidence="1" id="KW-0677">Repeat</keyword>